<keyword evidence="4" id="KW-1185">Reference proteome</keyword>
<gene>
    <name evidence="3" type="ORF">ACFQ0E_14235</name>
</gene>
<comment type="caution">
    <text evidence="3">The sequence shown here is derived from an EMBL/GenBank/DDBJ whole genome shotgun (WGS) entry which is preliminary data.</text>
</comment>
<sequence length="63" mass="6756">MKANVGSVDRILRVVIGIGLLALFFVLDAPLKYLGLIGLVPLATAALNWCPLYTLLGINTCRT</sequence>
<accession>A0ABW2YEF7</accession>
<evidence type="ECO:0000256" key="1">
    <source>
        <dbReference type="SAM" id="Phobius"/>
    </source>
</evidence>
<keyword evidence="1" id="KW-0472">Membrane</keyword>
<dbReference type="Proteomes" id="UP001597110">
    <property type="component" value="Unassembled WGS sequence"/>
</dbReference>
<keyword evidence="1" id="KW-0812">Transmembrane</keyword>
<evidence type="ECO:0000259" key="2">
    <source>
        <dbReference type="Pfam" id="PF11127"/>
    </source>
</evidence>
<feature type="transmembrane region" description="Helical" evidence="1">
    <location>
        <begin position="12"/>
        <end position="27"/>
    </location>
</feature>
<name>A0ABW2YEF7_9GAMM</name>
<evidence type="ECO:0000313" key="3">
    <source>
        <dbReference type="EMBL" id="MFD0726757.1"/>
    </source>
</evidence>
<dbReference type="EMBL" id="JBHTIF010000003">
    <property type="protein sequence ID" value="MFD0726757.1"/>
    <property type="molecule type" value="Genomic_DNA"/>
</dbReference>
<dbReference type="Pfam" id="PF11127">
    <property type="entry name" value="YgaP-like_TM"/>
    <property type="match status" value="1"/>
</dbReference>
<dbReference type="RefSeq" id="WP_386824910.1">
    <property type="nucleotide sequence ID" value="NZ_JBHTIF010000003.1"/>
</dbReference>
<reference evidence="4" key="1">
    <citation type="journal article" date="2019" name="Int. J. Syst. Evol. Microbiol.">
        <title>The Global Catalogue of Microorganisms (GCM) 10K type strain sequencing project: providing services to taxonomists for standard genome sequencing and annotation.</title>
        <authorList>
            <consortium name="The Broad Institute Genomics Platform"/>
            <consortium name="The Broad Institute Genome Sequencing Center for Infectious Disease"/>
            <person name="Wu L."/>
            <person name="Ma J."/>
        </authorList>
    </citation>
    <scope>NUCLEOTIDE SEQUENCE [LARGE SCALE GENOMIC DNA]</scope>
    <source>
        <strain evidence="4">CCUG 55585</strain>
    </source>
</reference>
<keyword evidence="1" id="KW-1133">Transmembrane helix</keyword>
<feature type="transmembrane region" description="Helical" evidence="1">
    <location>
        <begin position="33"/>
        <end position="56"/>
    </location>
</feature>
<proteinExistence type="predicted"/>
<protein>
    <submittedName>
        <fullName evidence="3">DUF2892 domain-containing protein</fullName>
    </submittedName>
</protein>
<feature type="domain" description="Inner membrane protein YgaP-like transmembrane" evidence="2">
    <location>
        <begin position="1"/>
        <end position="62"/>
    </location>
</feature>
<evidence type="ECO:0000313" key="4">
    <source>
        <dbReference type="Proteomes" id="UP001597110"/>
    </source>
</evidence>
<dbReference type="InterPro" id="IPR021309">
    <property type="entry name" value="YgaP-like_TM"/>
</dbReference>
<organism evidence="3 4">
    <name type="scientific">Lysobacter brunescens</name>
    <dbReference type="NCBI Taxonomy" id="262323"/>
    <lineage>
        <taxon>Bacteria</taxon>
        <taxon>Pseudomonadati</taxon>
        <taxon>Pseudomonadota</taxon>
        <taxon>Gammaproteobacteria</taxon>
        <taxon>Lysobacterales</taxon>
        <taxon>Lysobacteraceae</taxon>
        <taxon>Lysobacter</taxon>
    </lineage>
</organism>